<sequence length="370" mass="40211">MARARPRQQRPAHRPGAAVMSLPSPLKRCWPLMPLLGLGALPGLAWANPPEVATHQRAADTEAARPDAAHPDAARLDLALRARRVADRTWVIEGAVDDFRLANGCNIINTAFIATGAGVVVINTGPSLLYGQQQRALIAQTTREPVVQVVNLNQHPDHFLGNGAWADVGVQALPASAQAMQAEGEALAANLHRLCGPWQRHTVPMAATQSVPLGLQTLGQHRLEWLRLQGHTGGDLVLIDHTTGVAFVGGLVFKDRVPTTPHATPAQWLESLSRLESLHQAGCFRQLVPSHGPVHAGVDGMAQTRDWLQWVNRHLRDSAEAGRDLSELLGLPLPERFADWAAQPAEWHRTLVQWYPAHEVRALGPRTTAP</sequence>
<dbReference type="EMBL" id="SIXI01000001">
    <property type="protein sequence ID" value="TBO34485.1"/>
    <property type="molecule type" value="Genomic_DNA"/>
</dbReference>
<dbReference type="GO" id="GO:0016787">
    <property type="term" value="F:hydrolase activity"/>
    <property type="evidence" value="ECO:0007669"/>
    <property type="project" value="UniProtKB-KW"/>
</dbReference>
<evidence type="ECO:0000313" key="3">
    <source>
        <dbReference type="EMBL" id="TBO34485.1"/>
    </source>
</evidence>
<dbReference type="GO" id="GO:0017001">
    <property type="term" value="P:antibiotic catabolic process"/>
    <property type="evidence" value="ECO:0007669"/>
    <property type="project" value="UniProtKB-ARBA"/>
</dbReference>
<dbReference type="NCBIfam" id="TIGR04558">
    <property type="entry name" value="SoxH_rel_PQQ_1"/>
    <property type="match status" value="1"/>
</dbReference>
<dbReference type="CDD" id="cd16282">
    <property type="entry name" value="metallo-hydrolase-like_MBL-fold"/>
    <property type="match status" value="1"/>
</dbReference>
<name>A0A4Q9H5C7_9BURK</name>
<dbReference type="SUPFAM" id="SSF56281">
    <property type="entry name" value="Metallo-hydrolase/oxidoreductase"/>
    <property type="match status" value="1"/>
</dbReference>
<dbReference type="PANTHER" id="PTHR42951">
    <property type="entry name" value="METALLO-BETA-LACTAMASE DOMAIN-CONTAINING"/>
    <property type="match status" value="1"/>
</dbReference>
<dbReference type="OrthoDB" id="1273797at2"/>
<protein>
    <submittedName>
        <fullName evidence="3">Quinoprotein relay system zinc metallohydrolase 1</fullName>
    </submittedName>
</protein>
<accession>A0A4Q9H5C7</accession>
<comment type="caution">
    <text evidence="3">The sequence shown here is derived from an EMBL/GenBank/DDBJ whole genome shotgun (WGS) entry which is preliminary data.</text>
</comment>
<organism evidence="3 4">
    <name type="scientific">Aquabacterium lacunae</name>
    <dbReference type="NCBI Taxonomy" id="2528630"/>
    <lineage>
        <taxon>Bacteria</taxon>
        <taxon>Pseudomonadati</taxon>
        <taxon>Pseudomonadota</taxon>
        <taxon>Betaproteobacteria</taxon>
        <taxon>Burkholderiales</taxon>
        <taxon>Aquabacterium</taxon>
    </lineage>
</organism>
<dbReference type="SMART" id="SM00849">
    <property type="entry name" value="Lactamase_B"/>
    <property type="match status" value="1"/>
</dbReference>
<dbReference type="PANTHER" id="PTHR42951:SF4">
    <property type="entry name" value="ACYL-COENZYME A THIOESTERASE MBLAC2"/>
    <property type="match status" value="1"/>
</dbReference>
<evidence type="ECO:0000256" key="1">
    <source>
        <dbReference type="ARBA" id="ARBA00005250"/>
    </source>
</evidence>
<gene>
    <name evidence="3" type="ORF">EYS42_03495</name>
</gene>
<evidence type="ECO:0000259" key="2">
    <source>
        <dbReference type="SMART" id="SM00849"/>
    </source>
</evidence>
<evidence type="ECO:0000313" key="4">
    <source>
        <dbReference type="Proteomes" id="UP000292120"/>
    </source>
</evidence>
<dbReference type="InterPro" id="IPR030811">
    <property type="entry name" value="SoxH-rel_PQQ_1"/>
</dbReference>
<dbReference type="InterPro" id="IPR001279">
    <property type="entry name" value="Metallo-B-lactamas"/>
</dbReference>
<dbReference type="AlphaFoldDB" id="A0A4Q9H5C7"/>
<dbReference type="Proteomes" id="UP000292120">
    <property type="component" value="Unassembled WGS sequence"/>
</dbReference>
<reference evidence="3 4" key="1">
    <citation type="submission" date="2019-02" db="EMBL/GenBank/DDBJ databases">
        <title>Aquabacterium sp. strain KMB7.</title>
        <authorList>
            <person name="Chen W.-M."/>
        </authorList>
    </citation>
    <scope>NUCLEOTIDE SEQUENCE [LARGE SCALE GENOMIC DNA]</scope>
    <source>
        <strain evidence="3 4">KMB7</strain>
    </source>
</reference>
<comment type="similarity">
    <text evidence="1">Belongs to the metallo-beta-lactamase superfamily. Class-B beta-lactamase family.</text>
</comment>
<feature type="domain" description="Metallo-beta-lactamase" evidence="2">
    <location>
        <begin position="107"/>
        <end position="291"/>
    </location>
</feature>
<dbReference type="Gene3D" id="3.60.15.10">
    <property type="entry name" value="Ribonuclease Z/Hydroxyacylglutathione hydrolase-like"/>
    <property type="match status" value="1"/>
</dbReference>
<keyword evidence="3" id="KW-0378">Hydrolase</keyword>
<dbReference type="Pfam" id="PF00753">
    <property type="entry name" value="Lactamase_B"/>
    <property type="match status" value="1"/>
</dbReference>
<dbReference type="InterPro" id="IPR036866">
    <property type="entry name" value="RibonucZ/Hydroxyglut_hydro"/>
</dbReference>
<dbReference type="InterPro" id="IPR050855">
    <property type="entry name" value="NDM-1-like"/>
</dbReference>
<keyword evidence="4" id="KW-1185">Reference proteome</keyword>
<proteinExistence type="inferred from homology"/>